<accession>A0A330M0Z3</accession>
<reference evidence="2" key="1">
    <citation type="submission" date="2018-06" db="EMBL/GenBank/DDBJ databases">
        <authorList>
            <person name="Cea G.-C."/>
            <person name="William W."/>
        </authorList>
    </citation>
    <scope>NUCLEOTIDE SEQUENCE [LARGE SCALE GENOMIC DNA]</scope>
    <source>
        <strain evidence="2">DB21MT-2</strain>
    </source>
</reference>
<evidence type="ECO:0000313" key="2">
    <source>
        <dbReference type="Proteomes" id="UP000250123"/>
    </source>
</evidence>
<evidence type="ECO:0000313" key="1">
    <source>
        <dbReference type="EMBL" id="SQH75912.1"/>
    </source>
</evidence>
<dbReference type="EMBL" id="LS483452">
    <property type="protein sequence ID" value="SQH75912.1"/>
    <property type="molecule type" value="Genomic_DNA"/>
</dbReference>
<protein>
    <submittedName>
        <fullName evidence="1">Uncharacterized protein</fullName>
    </submittedName>
</protein>
<gene>
    <name evidence="1" type="ORF">SHEWBE_1946</name>
</gene>
<name>A0A330M0Z3_9GAMM</name>
<organism evidence="1 2">
    <name type="scientific">Shewanella benthica</name>
    <dbReference type="NCBI Taxonomy" id="43661"/>
    <lineage>
        <taxon>Bacteria</taxon>
        <taxon>Pseudomonadati</taxon>
        <taxon>Pseudomonadota</taxon>
        <taxon>Gammaproteobacteria</taxon>
        <taxon>Alteromonadales</taxon>
        <taxon>Shewanellaceae</taxon>
        <taxon>Shewanella</taxon>
    </lineage>
</organism>
<sequence>MRISVHFISGLTHPVSMVLAKSNFIIGLSIRIELTQVGSITSTACRFG</sequence>
<dbReference type="KEGG" id="sbk:SHEWBE_1946"/>
<proteinExistence type="predicted"/>
<dbReference type="Proteomes" id="UP000250123">
    <property type="component" value="Chromosome SHEWBE"/>
</dbReference>
<dbReference type="AlphaFoldDB" id="A0A330M0Z3"/>